<dbReference type="Proteomes" id="UP001056012">
    <property type="component" value="Chromosome 2"/>
</dbReference>
<evidence type="ECO:0000313" key="4">
    <source>
        <dbReference type="Proteomes" id="UP001056012"/>
    </source>
</evidence>
<evidence type="ECO:0000256" key="2">
    <source>
        <dbReference type="SAM" id="Phobius"/>
    </source>
</evidence>
<keyword evidence="4" id="KW-1185">Reference proteome</keyword>
<feature type="transmembrane region" description="Helical" evidence="2">
    <location>
        <begin position="280"/>
        <end position="296"/>
    </location>
</feature>
<feature type="transmembrane region" description="Helical" evidence="2">
    <location>
        <begin position="316"/>
        <end position="335"/>
    </location>
</feature>
<dbReference type="EMBL" id="CP089275">
    <property type="protein sequence ID" value="USP76196.1"/>
    <property type="molecule type" value="Genomic_DNA"/>
</dbReference>
<feature type="transmembrane region" description="Helical" evidence="2">
    <location>
        <begin position="253"/>
        <end position="273"/>
    </location>
</feature>
<reference evidence="3" key="1">
    <citation type="submission" date="2021-12" db="EMBL/GenBank/DDBJ databases">
        <title>Curvularia clavata genome.</title>
        <authorList>
            <person name="Cao Y."/>
        </authorList>
    </citation>
    <scope>NUCLEOTIDE SEQUENCE</scope>
    <source>
        <strain evidence="3">Yc1106</strain>
    </source>
</reference>
<keyword evidence="2" id="KW-1133">Transmembrane helix</keyword>
<keyword evidence="2" id="KW-0472">Membrane</keyword>
<sequence length="341" mass="39159">MASVNRPVRVRKPGELPLLTFPDMWFRMLIKIASNKGGLHYHWYEMTFCCRWDSKNSSVLCLGVDDTIQSDLQQALHQMWPELQGTHPGTLLVPLMEVIVALYDRSIWSIRDVVRQAEKDRKRSTHDTIHFTLLHEAARHAIHSSETLSVAIETLSSIQQHLATQSNQQSATSPDFQDPTEPINRHLEFHVRMLQNLQLRAQSNKERLQNEIALAYNMIAQRDSQIMTNLGEAARYDSQIMKELGAAAKEDSGAMRTIAVVSMFFLPPTFISVRFRGADVELLLIMTQAVFSMSFFNYTPPQDGAPGKWSVSERFWVYWAFAIPLTALTLGIWVLRQRWMR</sequence>
<name>A0A9Q8Z4L6_CURCL</name>
<evidence type="ECO:0000313" key="3">
    <source>
        <dbReference type="EMBL" id="USP76196.1"/>
    </source>
</evidence>
<dbReference type="OrthoDB" id="2830640at2759"/>
<gene>
    <name evidence="3" type="ORF">yc1106_03470</name>
</gene>
<keyword evidence="2" id="KW-0812">Transmembrane</keyword>
<proteinExistence type="predicted"/>
<evidence type="ECO:0000256" key="1">
    <source>
        <dbReference type="SAM" id="MobiDB-lite"/>
    </source>
</evidence>
<accession>A0A9Q8Z4L6</accession>
<organism evidence="3 4">
    <name type="scientific">Curvularia clavata</name>
    <dbReference type="NCBI Taxonomy" id="95742"/>
    <lineage>
        <taxon>Eukaryota</taxon>
        <taxon>Fungi</taxon>
        <taxon>Dikarya</taxon>
        <taxon>Ascomycota</taxon>
        <taxon>Pezizomycotina</taxon>
        <taxon>Dothideomycetes</taxon>
        <taxon>Pleosporomycetidae</taxon>
        <taxon>Pleosporales</taxon>
        <taxon>Pleosporineae</taxon>
        <taxon>Pleosporaceae</taxon>
        <taxon>Curvularia</taxon>
    </lineage>
</organism>
<dbReference type="AlphaFoldDB" id="A0A9Q8Z4L6"/>
<protein>
    <submittedName>
        <fullName evidence="3">Uncharacterized protein</fullName>
    </submittedName>
</protein>
<feature type="compositionally biased region" description="Polar residues" evidence="1">
    <location>
        <begin position="161"/>
        <end position="175"/>
    </location>
</feature>
<dbReference type="VEuPathDB" id="FungiDB:yc1106_03470"/>
<feature type="region of interest" description="Disordered" evidence="1">
    <location>
        <begin position="161"/>
        <end position="181"/>
    </location>
</feature>